<protein>
    <submittedName>
        <fullName evidence="1">Uncharacterized protein</fullName>
    </submittedName>
</protein>
<organism evidence="1">
    <name type="scientific">marine sediment metagenome</name>
    <dbReference type="NCBI Taxonomy" id="412755"/>
    <lineage>
        <taxon>unclassified sequences</taxon>
        <taxon>metagenomes</taxon>
        <taxon>ecological metagenomes</taxon>
    </lineage>
</organism>
<dbReference type="EMBL" id="LAZR01019705">
    <property type="protein sequence ID" value="KKL91538.1"/>
    <property type="molecule type" value="Genomic_DNA"/>
</dbReference>
<gene>
    <name evidence="1" type="ORF">LCGC14_1893630</name>
</gene>
<dbReference type="AlphaFoldDB" id="A0A0F9FYZ0"/>
<reference evidence="1" key="1">
    <citation type="journal article" date="2015" name="Nature">
        <title>Complex archaea that bridge the gap between prokaryotes and eukaryotes.</title>
        <authorList>
            <person name="Spang A."/>
            <person name="Saw J.H."/>
            <person name="Jorgensen S.L."/>
            <person name="Zaremba-Niedzwiedzka K."/>
            <person name="Martijn J."/>
            <person name="Lind A.E."/>
            <person name="van Eijk R."/>
            <person name="Schleper C."/>
            <person name="Guy L."/>
            <person name="Ettema T.J."/>
        </authorList>
    </citation>
    <scope>NUCLEOTIDE SEQUENCE</scope>
</reference>
<comment type="caution">
    <text evidence="1">The sequence shown here is derived from an EMBL/GenBank/DDBJ whole genome shotgun (WGS) entry which is preliminary data.</text>
</comment>
<proteinExistence type="predicted"/>
<evidence type="ECO:0000313" key="1">
    <source>
        <dbReference type="EMBL" id="KKL91538.1"/>
    </source>
</evidence>
<accession>A0A0F9FYZ0</accession>
<sequence length="40" mass="4847">MQFLDNIIERLGVVTDWFYDAYVEVFGWIPPFNALRHPLY</sequence>
<feature type="non-terminal residue" evidence="1">
    <location>
        <position position="40"/>
    </location>
</feature>
<name>A0A0F9FYZ0_9ZZZZ</name>